<comment type="caution">
    <text evidence="2">The sequence shown here is derived from an EMBL/GenBank/DDBJ whole genome shotgun (WGS) entry which is preliminary data.</text>
</comment>
<feature type="non-terminal residue" evidence="2">
    <location>
        <position position="68"/>
    </location>
</feature>
<dbReference type="AlphaFoldDB" id="X1V5N2"/>
<evidence type="ECO:0000313" key="2">
    <source>
        <dbReference type="EMBL" id="GAJ25014.1"/>
    </source>
</evidence>
<gene>
    <name evidence="2" type="ORF">S12H4_56321</name>
</gene>
<feature type="coiled-coil region" evidence="1">
    <location>
        <begin position="24"/>
        <end position="51"/>
    </location>
</feature>
<proteinExistence type="predicted"/>
<reference evidence="2" key="1">
    <citation type="journal article" date="2014" name="Front. Microbiol.">
        <title>High frequency of phylogenetically diverse reductive dehalogenase-homologous genes in deep subseafloor sedimentary metagenomes.</title>
        <authorList>
            <person name="Kawai M."/>
            <person name="Futagami T."/>
            <person name="Toyoda A."/>
            <person name="Takaki Y."/>
            <person name="Nishi S."/>
            <person name="Hori S."/>
            <person name="Arai W."/>
            <person name="Tsubouchi T."/>
            <person name="Morono Y."/>
            <person name="Uchiyama I."/>
            <person name="Ito T."/>
            <person name="Fujiyama A."/>
            <person name="Inagaki F."/>
            <person name="Takami H."/>
        </authorList>
    </citation>
    <scope>NUCLEOTIDE SEQUENCE</scope>
    <source>
        <strain evidence="2">Expedition CK06-06</strain>
    </source>
</reference>
<keyword evidence="1" id="KW-0175">Coiled coil</keyword>
<organism evidence="2">
    <name type="scientific">marine sediment metagenome</name>
    <dbReference type="NCBI Taxonomy" id="412755"/>
    <lineage>
        <taxon>unclassified sequences</taxon>
        <taxon>metagenomes</taxon>
        <taxon>ecological metagenomes</taxon>
    </lineage>
</organism>
<evidence type="ECO:0000256" key="1">
    <source>
        <dbReference type="SAM" id="Coils"/>
    </source>
</evidence>
<sequence length="68" mass="7959">MKTSGKTHKKVLKLLYRSFDTDLSEREQQRLDEALEQSKDLREERDLLLARRQAVADSAVKSFTPYFA</sequence>
<dbReference type="EMBL" id="BARW01036252">
    <property type="protein sequence ID" value="GAJ25014.1"/>
    <property type="molecule type" value="Genomic_DNA"/>
</dbReference>
<accession>X1V5N2</accession>
<protein>
    <recommendedName>
        <fullName evidence="3">Zinc-finger domain-containing protein</fullName>
    </recommendedName>
</protein>
<name>X1V5N2_9ZZZZ</name>
<evidence type="ECO:0008006" key="3">
    <source>
        <dbReference type="Google" id="ProtNLM"/>
    </source>
</evidence>